<dbReference type="SUPFAM" id="SSF56317">
    <property type="entry name" value="Carbon-nitrogen hydrolase"/>
    <property type="match status" value="1"/>
</dbReference>
<dbReference type="GO" id="GO:0016811">
    <property type="term" value="F:hydrolase activity, acting on carbon-nitrogen (but not peptide) bonds, in linear amides"/>
    <property type="evidence" value="ECO:0007669"/>
    <property type="project" value="UniProtKB-ARBA"/>
</dbReference>
<dbReference type="GO" id="GO:0000257">
    <property type="term" value="F:nitrilase activity"/>
    <property type="evidence" value="ECO:0007669"/>
    <property type="project" value="UniProtKB-EC"/>
</dbReference>
<dbReference type="Pfam" id="PF00795">
    <property type="entry name" value="CN_hydrolase"/>
    <property type="match status" value="1"/>
</dbReference>
<dbReference type="PANTHER" id="PTHR43674:SF2">
    <property type="entry name" value="BETA-UREIDOPROPIONASE"/>
    <property type="match status" value="1"/>
</dbReference>
<proteinExistence type="predicted"/>
<dbReference type="AlphaFoldDB" id="A0A7G9Z831"/>
<reference evidence="3" key="1">
    <citation type="submission" date="2020-06" db="EMBL/GenBank/DDBJ databases">
        <title>Unique genomic features of the anaerobic methanotrophic archaea.</title>
        <authorList>
            <person name="Chadwick G.L."/>
            <person name="Skennerton C.T."/>
            <person name="Laso-Perez R."/>
            <person name="Leu A.O."/>
            <person name="Speth D.R."/>
            <person name="Yu H."/>
            <person name="Morgan-Lang C."/>
            <person name="Hatzenpichler R."/>
            <person name="Goudeau D."/>
            <person name="Malmstrom R."/>
            <person name="Brazelton W.J."/>
            <person name="Woyke T."/>
            <person name="Hallam S.J."/>
            <person name="Tyson G.W."/>
            <person name="Wegener G."/>
            <person name="Boetius A."/>
            <person name="Orphan V."/>
        </authorList>
    </citation>
    <scope>NUCLEOTIDE SEQUENCE</scope>
</reference>
<dbReference type="EC" id="3.5.5.1" evidence="3"/>
<sequence length="236" mass="26302">MKAGVAQVTLYNDIDTNLATISKYLSLASKEDIDILCFPECNITGYVRDFTSVNQNEVMDTLNNIQEQVTKNCVNVIVGAPYLERNKRFNSAIVLLTSGKRAIYHKINLTSSDEAYFKKGEEPLIFRVGEAKFGVLICRDQNHPMLVHAYKTFGADAIFILSAHFYDPIEAIRKINKNKALPIARAVENNLWVLKANAVGSSNEKISLGGSLIIDPNGFIIHEGNTINEMVLSYEI</sequence>
<accession>A0A7G9Z831</accession>
<evidence type="ECO:0000313" key="3">
    <source>
        <dbReference type="EMBL" id="QNO56415.1"/>
    </source>
</evidence>
<dbReference type="PROSITE" id="PS50263">
    <property type="entry name" value="CN_HYDROLASE"/>
    <property type="match status" value="1"/>
</dbReference>
<dbReference type="Gene3D" id="3.60.110.10">
    <property type="entry name" value="Carbon-nitrogen hydrolase"/>
    <property type="match status" value="1"/>
</dbReference>
<keyword evidence="1 3" id="KW-0378">Hydrolase</keyword>
<evidence type="ECO:0000259" key="2">
    <source>
        <dbReference type="PROSITE" id="PS50263"/>
    </source>
</evidence>
<dbReference type="InterPro" id="IPR050345">
    <property type="entry name" value="Aliph_Amidase/BUP"/>
</dbReference>
<dbReference type="InterPro" id="IPR036526">
    <property type="entry name" value="C-N_Hydrolase_sf"/>
</dbReference>
<organism evidence="3">
    <name type="scientific">Candidatus Methanophaga sp. ANME-1 ERB7</name>
    <dbReference type="NCBI Taxonomy" id="2759913"/>
    <lineage>
        <taxon>Archaea</taxon>
        <taxon>Methanobacteriati</taxon>
        <taxon>Methanobacteriota</taxon>
        <taxon>Stenosarchaea group</taxon>
        <taxon>Methanomicrobia</taxon>
        <taxon>Candidatus Methanophagales</taxon>
        <taxon>Candidatus Methanophagaceae</taxon>
        <taxon>Candidatus Methanophaga</taxon>
    </lineage>
</organism>
<dbReference type="PANTHER" id="PTHR43674">
    <property type="entry name" value="NITRILASE C965.09-RELATED"/>
    <property type="match status" value="1"/>
</dbReference>
<name>A0A7G9Z831_9EURY</name>
<dbReference type="InterPro" id="IPR003010">
    <property type="entry name" value="C-N_Hydrolase"/>
</dbReference>
<dbReference type="EMBL" id="MT631655">
    <property type="protein sequence ID" value="QNO56415.1"/>
    <property type="molecule type" value="Genomic_DNA"/>
</dbReference>
<dbReference type="CDD" id="cd07197">
    <property type="entry name" value="nitrilase"/>
    <property type="match status" value="1"/>
</dbReference>
<feature type="domain" description="CN hydrolase" evidence="2">
    <location>
        <begin position="1"/>
        <end position="236"/>
    </location>
</feature>
<gene>
    <name evidence="3" type="ORF">EIIOIEJP_00022</name>
</gene>
<protein>
    <submittedName>
        <fullName evidence="3">Nitrilase</fullName>
        <ecNumber evidence="3">3.5.5.1</ecNumber>
    </submittedName>
</protein>
<evidence type="ECO:0000256" key="1">
    <source>
        <dbReference type="ARBA" id="ARBA00022801"/>
    </source>
</evidence>